<reference evidence="2" key="1">
    <citation type="submission" date="2014-09" db="EMBL/GenBank/DDBJ databases">
        <authorList>
            <person name="Magalhaes I.L.F."/>
            <person name="Oliveira U."/>
            <person name="Santos F.R."/>
            <person name="Vidigal T.H.D.A."/>
            <person name="Brescovit A.D."/>
            <person name="Santos A.J."/>
        </authorList>
    </citation>
    <scope>NUCLEOTIDE SEQUENCE</scope>
    <source>
        <tissue evidence="2">Shoot tissue taken approximately 20 cm above the soil surface</tissue>
    </source>
</reference>
<organism evidence="2">
    <name type="scientific">Arundo donax</name>
    <name type="common">Giant reed</name>
    <name type="synonym">Donax arundinaceus</name>
    <dbReference type="NCBI Taxonomy" id="35708"/>
    <lineage>
        <taxon>Eukaryota</taxon>
        <taxon>Viridiplantae</taxon>
        <taxon>Streptophyta</taxon>
        <taxon>Embryophyta</taxon>
        <taxon>Tracheophyta</taxon>
        <taxon>Spermatophyta</taxon>
        <taxon>Magnoliopsida</taxon>
        <taxon>Liliopsida</taxon>
        <taxon>Poales</taxon>
        <taxon>Poaceae</taxon>
        <taxon>PACMAD clade</taxon>
        <taxon>Arundinoideae</taxon>
        <taxon>Arundineae</taxon>
        <taxon>Arundo</taxon>
    </lineage>
</organism>
<protein>
    <submittedName>
        <fullName evidence="2">Uncharacterized protein</fullName>
    </submittedName>
</protein>
<dbReference type="EMBL" id="GBRH01266031">
    <property type="protein sequence ID" value="JAD31864.1"/>
    <property type="molecule type" value="Transcribed_RNA"/>
</dbReference>
<evidence type="ECO:0000313" key="2">
    <source>
        <dbReference type="EMBL" id="JAD31864.1"/>
    </source>
</evidence>
<evidence type="ECO:0000256" key="1">
    <source>
        <dbReference type="SAM" id="MobiDB-lite"/>
    </source>
</evidence>
<name>A0A0A8YXI3_ARUDO</name>
<feature type="region of interest" description="Disordered" evidence="1">
    <location>
        <begin position="18"/>
        <end position="50"/>
    </location>
</feature>
<accession>A0A0A8YXI3</accession>
<feature type="compositionally biased region" description="Basic and acidic residues" evidence="1">
    <location>
        <begin position="33"/>
        <end position="50"/>
    </location>
</feature>
<sequence>MRQNPLELKEIALDVCDPSRSTKPIAPIQPRLWSKEKRPIDRRGEEEKRE</sequence>
<proteinExistence type="predicted"/>
<reference evidence="2" key="2">
    <citation type="journal article" date="2015" name="Data Brief">
        <title>Shoot transcriptome of the giant reed, Arundo donax.</title>
        <authorList>
            <person name="Barrero R.A."/>
            <person name="Guerrero F.D."/>
            <person name="Moolhuijzen P."/>
            <person name="Goolsby J.A."/>
            <person name="Tidwell J."/>
            <person name="Bellgard S.E."/>
            <person name="Bellgard M.I."/>
        </authorList>
    </citation>
    <scope>NUCLEOTIDE SEQUENCE</scope>
    <source>
        <tissue evidence="2">Shoot tissue taken approximately 20 cm above the soil surface</tissue>
    </source>
</reference>
<dbReference type="AlphaFoldDB" id="A0A0A8YXI3"/>